<dbReference type="PANTHER" id="PTHR43718:SF2">
    <property type="entry name" value="LON PROTEASE HOMOLOG, MITOCHONDRIAL"/>
    <property type="match status" value="1"/>
</dbReference>
<dbReference type="GO" id="GO:0005524">
    <property type="term" value="F:ATP binding"/>
    <property type="evidence" value="ECO:0007669"/>
    <property type="project" value="InterPro"/>
</dbReference>
<evidence type="ECO:0000313" key="2">
    <source>
        <dbReference type="EMBL" id="CUA81745.1"/>
    </source>
</evidence>
<reference evidence="3" key="1">
    <citation type="submission" date="2015-08" db="EMBL/GenBank/DDBJ databases">
        <authorList>
            <person name="Varghese N."/>
        </authorList>
    </citation>
    <scope>NUCLEOTIDE SEQUENCE [LARGE SCALE GENOMIC DNA]</scope>
    <source>
        <strain evidence="3">DSM 17901</strain>
    </source>
</reference>
<evidence type="ECO:0000259" key="1">
    <source>
        <dbReference type="SMART" id="SM00382"/>
    </source>
</evidence>
<dbReference type="EMBL" id="CYHA01000001">
    <property type="protein sequence ID" value="CUA81745.1"/>
    <property type="molecule type" value="Genomic_DNA"/>
</dbReference>
<dbReference type="InterPro" id="IPR003959">
    <property type="entry name" value="ATPase_AAA_core"/>
</dbReference>
<sequence length="524" mass="58361">MRKPKQARPLRLREYEAAITALKAQHPWLVRQIVEPAPGHLAVVAHLFAQVEYLLPPAVLARKGSLSVSCNRDRLAIHYQPPRRHSERAAAVFDLIAQTKHISLQQCPVCGVQVVGNGIRPQRCPQHDGIQGLFAEEVRRSRQLIVEQGVQQVVHDLGKVTTEDVRAAMAVEDEPVLSEAKPEQVQEQPTETAKSMPLPSIVFLDEAGLEAFVDRHRPKGDDKFKRAQAMAERIKRAGHDSRQLGLLPPDWKALLDEFALAFPNFHELAELLRDHFALSSLGDGRVSWPAVLLVGPAGIGKTEAARWLADQLYLPFRVFDMASTQSSSPLAGSESFWSNSEPGQLFELLAYQPLANPVVVLDELDKASNGRPQYDPLAALYTLLEPRSARNFIDLSIRDFAIDASHVNWMATANELEAIPGPLRSRLTVLHIQPPRPEQVRSIAQSIYNRLRDESSWGNAFAERLDDDVLSRLQALPPRSVRLVLQRALGAAARDDRGIVQVQDIRPLVEISHRGVGFVSEGWN</sequence>
<evidence type="ECO:0000313" key="3">
    <source>
        <dbReference type="Proteomes" id="UP000243535"/>
    </source>
</evidence>
<dbReference type="SUPFAM" id="SSF52540">
    <property type="entry name" value="P-loop containing nucleoside triphosphate hydrolases"/>
    <property type="match status" value="1"/>
</dbReference>
<dbReference type="GO" id="GO:0006515">
    <property type="term" value="P:protein quality control for misfolded or incompletely synthesized proteins"/>
    <property type="evidence" value="ECO:0007669"/>
    <property type="project" value="TreeGrafter"/>
</dbReference>
<proteinExistence type="predicted"/>
<dbReference type="GO" id="GO:0004176">
    <property type="term" value="F:ATP-dependent peptidase activity"/>
    <property type="evidence" value="ECO:0007669"/>
    <property type="project" value="InterPro"/>
</dbReference>
<dbReference type="Proteomes" id="UP000243535">
    <property type="component" value="Unassembled WGS sequence"/>
</dbReference>
<dbReference type="Gene3D" id="3.40.50.300">
    <property type="entry name" value="P-loop containing nucleotide triphosphate hydrolases"/>
    <property type="match status" value="1"/>
</dbReference>
<dbReference type="RefSeq" id="WP_055433232.1">
    <property type="nucleotide sequence ID" value="NZ_CYHA01000001.1"/>
</dbReference>
<name>A0A0K6GSP6_9NEIS</name>
<feature type="domain" description="AAA+ ATPase" evidence="1">
    <location>
        <begin position="287"/>
        <end position="438"/>
    </location>
</feature>
<dbReference type="Pfam" id="PF00004">
    <property type="entry name" value="AAA"/>
    <property type="match status" value="1"/>
</dbReference>
<dbReference type="OrthoDB" id="8552455at2"/>
<keyword evidence="3" id="KW-1185">Reference proteome</keyword>
<dbReference type="PANTHER" id="PTHR43718">
    <property type="entry name" value="LON PROTEASE"/>
    <property type="match status" value="1"/>
</dbReference>
<dbReference type="SMART" id="SM00382">
    <property type="entry name" value="AAA"/>
    <property type="match status" value="1"/>
</dbReference>
<dbReference type="InterPro" id="IPR027417">
    <property type="entry name" value="P-loop_NTPase"/>
</dbReference>
<dbReference type="STRING" id="375574.GCA_001418035_00388"/>
<gene>
    <name evidence="2" type="ORF">Ga0061063_0589</name>
</gene>
<organism evidence="2 3">
    <name type="scientific">Gulbenkiania indica</name>
    <dbReference type="NCBI Taxonomy" id="375574"/>
    <lineage>
        <taxon>Bacteria</taxon>
        <taxon>Pseudomonadati</taxon>
        <taxon>Pseudomonadota</taxon>
        <taxon>Betaproteobacteria</taxon>
        <taxon>Neisseriales</taxon>
        <taxon>Chromobacteriaceae</taxon>
        <taxon>Gulbenkiania</taxon>
    </lineage>
</organism>
<dbReference type="GO" id="GO:0004252">
    <property type="term" value="F:serine-type endopeptidase activity"/>
    <property type="evidence" value="ECO:0007669"/>
    <property type="project" value="InterPro"/>
</dbReference>
<accession>A0A0K6GSP6</accession>
<protein>
    <submittedName>
        <fullName evidence="2">ATPase family associated with various cellular activities (AAA)</fullName>
    </submittedName>
</protein>
<dbReference type="GO" id="GO:0016887">
    <property type="term" value="F:ATP hydrolysis activity"/>
    <property type="evidence" value="ECO:0007669"/>
    <property type="project" value="InterPro"/>
</dbReference>
<dbReference type="InterPro" id="IPR027065">
    <property type="entry name" value="Lon_Prtase"/>
</dbReference>
<dbReference type="InterPro" id="IPR003593">
    <property type="entry name" value="AAA+_ATPase"/>
</dbReference>
<dbReference type="AlphaFoldDB" id="A0A0K6GSP6"/>